<dbReference type="VEuPathDB" id="VectorBase:HLOH_057338"/>
<gene>
    <name evidence="2" type="ORF">HPB48_004668</name>
</gene>
<reference evidence="2 3" key="1">
    <citation type="journal article" date="2020" name="Cell">
        <title>Large-Scale Comparative Analyses of Tick Genomes Elucidate Their Genetic Diversity and Vector Capacities.</title>
        <authorList>
            <consortium name="Tick Genome and Microbiome Consortium (TIGMIC)"/>
            <person name="Jia N."/>
            <person name="Wang J."/>
            <person name="Shi W."/>
            <person name="Du L."/>
            <person name="Sun Y."/>
            <person name="Zhan W."/>
            <person name="Jiang J.F."/>
            <person name="Wang Q."/>
            <person name="Zhang B."/>
            <person name="Ji P."/>
            <person name="Bell-Sakyi L."/>
            <person name="Cui X.M."/>
            <person name="Yuan T.T."/>
            <person name="Jiang B.G."/>
            <person name="Yang W.F."/>
            <person name="Lam T.T."/>
            <person name="Chang Q.C."/>
            <person name="Ding S.J."/>
            <person name="Wang X.J."/>
            <person name="Zhu J.G."/>
            <person name="Ruan X.D."/>
            <person name="Zhao L."/>
            <person name="Wei J.T."/>
            <person name="Ye R.Z."/>
            <person name="Que T.C."/>
            <person name="Du C.H."/>
            <person name="Zhou Y.H."/>
            <person name="Cheng J.X."/>
            <person name="Dai P.F."/>
            <person name="Guo W.B."/>
            <person name="Han X.H."/>
            <person name="Huang E.J."/>
            <person name="Li L.F."/>
            <person name="Wei W."/>
            <person name="Gao Y.C."/>
            <person name="Liu J.Z."/>
            <person name="Shao H.Z."/>
            <person name="Wang X."/>
            <person name="Wang C.C."/>
            <person name="Yang T.C."/>
            <person name="Huo Q.B."/>
            <person name="Li W."/>
            <person name="Chen H.Y."/>
            <person name="Chen S.E."/>
            <person name="Zhou L.G."/>
            <person name="Ni X.B."/>
            <person name="Tian J.H."/>
            <person name="Sheng Y."/>
            <person name="Liu T."/>
            <person name="Pan Y.S."/>
            <person name="Xia L.Y."/>
            <person name="Li J."/>
            <person name="Zhao F."/>
            <person name="Cao W.C."/>
        </authorList>
    </citation>
    <scope>NUCLEOTIDE SEQUENCE [LARGE SCALE GENOMIC DNA]</scope>
    <source>
        <strain evidence="2">HaeL-2018</strain>
    </source>
</reference>
<organism evidence="2 3">
    <name type="scientific">Haemaphysalis longicornis</name>
    <name type="common">Bush tick</name>
    <dbReference type="NCBI Taxonomy" id="44386"/>
    <lineage>
        <taxon>Eukaryota</taxon>
        <taxon>Metazoa</taxon>
        <taxon>Ecdysozoa</taxon>
        <taxon>Arthropoda</taxon>
        <taxon>Chelicerata</taxon>
        <taxon>Arachnida</taxon>
        <taxon>Acari</taxon>
        <taxon>Parasitiformes</taxon>
        <taxon>Ixodida</taxon>
        <taxon>Ixodoidea</taxon>
        <taxon>Ixodidae</taxon>
        <taxon>Haemaphysalinae</taxon>
        <taxon>Haemaphysalis</taxon>
    </lineage>
</organism>
<dbReference type="AlphaFoldDB" id="A0A9J6G1I2"/>
<feature type="transmembrane region" description="Helical" evidence="1">
    <location>
        <begin position="130"/>
        <end position="149"/>
    </location>
</feature>
<name>A0A9J6G1I2_HAELO</name>
<keyword evidence="1" id="KW-1133">Transmembrane helix</keyword>
<keyword evidence="1" id="KW-0472">Membrane</keyword>
<comment type="caution">
    <text evidence="2">The sequence shown here is derived from an EMBL/GenBank/DDBJ whole genome shotgun (WGS) entry which is preliminary data.</text>
</comment>
<evidence type="ECO:0008006" key="4">
    <source>
        <dbReference type="Google" id="ProtNLM"/>
    </source>
</evidence>
<dbReference type="EMBL" id="JABSTR010000004">
    <property type="protein sequence ID" value="KAH9368649.1"/>
    <property type="molecule type" value="Genomic_DNA"/>
</dbReference>
<keyword evidence="3" id="KW-1185">Reference proteome</keyword>
<feature type="transmembrane region" description="Helical" evidence="1">
    <location>
        <begin position="200"/>
        <end position="223"/>
    </location>
</feature>
<protein>
    <recommendedName>
        <fullName evidence="4">Transmembrane protein</fullName>
    </recommendedName>
</protein>
<accession>A0A9J6G1I2</accession>
<evidence type="ECO:0000313" key="2">
    <source>
        <dbReference type="EMBL" id="KAH9368649.1"/>
    </source>
</evidence>
<proteinExistence type="predicted"/>
<evidence type="ECO:0000313" key="3">
    <source>
        <dbReference type="Proteomes" id="UP000821853"/>
    </source>
</evidence>
<sequence length="265" mass="30071">MHDVQFRGRRRRLKIYFFFVTAVARLFPGGKKKKKELPAALASGRIYPARSFELEDSEAVVDVHRKGSSGAGGKERGGALRPVVRMRLQVGPDEFLRLHISLKALYSPPSPMVVLCTELRRPFVVARVRFLPALFFFFFFWFVFVRLSFHFSLLRRLRHRSVPLHRLPFSLVGGAPIDCAEAQGPAAGYPEVVQRLSFPVALFIPVCVSMCLPSLSLPISLTAHKTGLPKRMTERLSGEEGPRVQFRIRSSLIFFLLSLEYFPPK</sequence>
<keyword evidence="1" id="KW-0812">Transmembrane</keyword>
<evidence type="ECO:0000256" key="1">
    <source>
        <dbReference type="SAM" id="Phobius"/>
    </source>
</evidence>
<dbReference type="Proteomes" id="UP000821853">
    <property type="component" value="Chromosome 2"/>
</dbReference>